<evidence type="ECO:0000259" key="1">
    <source>
        <dbReference type="Pfam" id="PF01764"/>
    </source>
</evidence>
<protein>
    <submittedName>
        <fullName evidence="2">Lipase family protein</fullName>
    </submittedName>
</protein>
<reference evidence="2 3" key="1">
    <citation type="submission" date="2021-08" db="EMBL/GenBank/DDBJ databases">
        <title>Comparative Genomics Analysis of the Genus Qipengyuania Reveals Extensive Genetic Diversity and Metabolic Versatility, Including the Description of Fifteen Novel Species.</title>
        <authorList>
            <person name="Liu Y."/>
        </authorList>
    </citation>
    <scope>NUCLEOTIDE SEQUENCE [LARGE SCALE GENOMIC DNA]</scope>
    <source>
        <strain evidence="2 3">YG27</strain>
    </source>
</reference>
<dbReference type="Pfam" id="PF01764">
    <property type="entry name" value="Lipase_3"/>
    <property type="match status" value="1"/>
</dbReference>
<comment type="caution">
    <text evidence="2">The sequence shown here is derived from an EMBL/GenBank/DDBJ whole genome shotgun (WGS) entry which is preliminary data.</text>
</comment>
<feature type="domain" description="Fungal lipase-type" evidence="1">
    <location>
        <begin position="75"/>
        <end position="217"/>
    </location>
</feature>
<dbReference type="EMBL" id="JAIGNU010000001">
    <property type="protein sequence ID" value="MBX7500069.1"/>
    <property type="molecule type" value="Genomic_DNA"/>
</dbReference>
<gene>
    <name evidence="2" type="ORF">K3181_01265</name>
</gene>
<accession>A0ABS7JR19</accession>
<dbReference type="Proteomes" id="UP000782554">
    <property type="component" value="Unassembled WGS sequence"/>
</dbReference>
<dbReference type="CDD" id="cd00519">
    <property type="entry name" value="Lipase_3"/>
    <property type="match status" value="1"/>
</dbReference>
<organism evidence="2 3">
    <name type="scientific">Qipengyuania mesophila</name>
    <dbReference type="NCBI Taxonomy" id="2867246"/>
    <lineage>
        <taxon>Bacteria</taxon>
        <taxon>Pseudomonadati</taxon>
        <taxon>Pseudomonadota</taxon>
        <taxon>Alphaproteobacteria</taxon>
        <taxon>Sphingomonadales</taxon>
        <taxon>Erythrobacteraceae</taxon>
        <taxon>Qipengyuania</taxon>
    </lineage>
</organism>
<dbReference type="Gene3D" id="3.40.50.1820">
    <property type="entry name" value="alpha/beta hydrolase"/>
    <property type="match status" value="1"/>
</dbReference>
<evidence type="ECO:0000313" key="2">
    <source>
        <dbReference type="EMBL" id="MBX7500069.1"/>
    </source>
</evidence>
<dbReference type="InterPro" id="IPR029058">
    <property type="entry name" value="AB_hydrolase_fold"/>
</dbReference>
<proteinExistence type="predicted"/>
<sequence>MLANAILAYFIAQDQVGQIEPYWSHAGIVGEVNAFQLGESDIDAAFWTLSDDGWITLSIRGTLLDTNSFWELIATIEDWYEDDETFLEPLYPDPQSGRVHRGFRRAAFTLWPYLLLGGYFGGRFQAGLASIDYAKVKGIRVTGHSKGAALSQLLAVIIATELTGVNGSRPAAIEVYSYACPLLGDGTFVTYFASQRAITRAVRFQRWSDIVPFVPPYDSFNIRDMNAQYCSSVLSYALRPIFDQMYAGYHLCGDLVFYDGPDPATSVIDTGAIAISHSQSVILAAIQGDHSETIAGAHSAINSYWPAVTRRNWPQPEIEELRVEFEAILG</sequence>
<dbReference type="PANTHER" id="PTHR45856">
    <property type="entry name" value="ALPHA/BETA-HYDROLASES SUPERFAMILY PROTEIN"/>
    <property type="match status" value="1"/>
</dbReference>
<name>A0ABS7JR19_9SPHN</name>
<dbReference type="SUPFAM" id="SSF53474">
    <property type="entry name" value="alpha/beta-Hydrolases"/>
    <property type="match status" value="1"/>
</dbReference>
<evidence type="ECO:0000313" key="3">
    <source>
        <dbReference type="Proteomes" id="UP000782554"/>
    </source>
</evidence>
<keyword evidence="3" id="KW-1185">Reference proteome</keyword>
<dbReference type="PANTHER" id="PTHR45856:SF24">
    <property type="entry name" value="FUNGAL LIPASE-LIKE DOMAIN-CONTAINING PROTEIN"/>
    <property type="match status" value="1"/>
</dbReference>
<dbReference type="InterPro" id="IPR051218">
    <property type="entry name" value="Sec_MonoDiacylglyc_Lipase"/>
</dbReference>
<dbReference type="InterPro" id="IPR002921">
    <property type="entry name" value="Fungal_lipase-type"/>
</dbReference>
<dbReference type="RefSeq" id="WP_221600070.1">
    <property type="nucleotide sequence ID" value="NZ_JAIGNU010000001.1"/>
</dbReference>